<dbReference type="AlphaFoldDB" id="A0A507FP71"/>
<evidence type="ECO:0000313" key="11">
    <source>
        <dbReference type="EMBL" id="TPX77258.1"/>
    </source>
</evidence>
<keyword evidence="2" id="KW-0723">Serine/threonine-protein kinase</keyword>
<evidence type="ECO:0000259" key="10">
    <source>
        <dbReference type="PROSITE" id="PS50011"/>
    </source>
</evidence>
<comment type="caution">
    <text evidence="11">The sequence shown here is derived from an EMBL/GenBank/DDBJ whole genome shotgun (WGS) entry which is preliminary data.</text>
</comment>
<dbReference type="EC" id="2.7.11.1" evidence="1"/>
<accession>A0A507FP71</accession>
<evidence type="ECO:0000256" key="8">
    <source>
        <dbReference type="ARBA" id="ARBA00048679"/>
    </source>
</evidence>
<dbReference type="STRING" id="246404.A0A507FP71"/>
<dbReference type="InterPro" id="IPR011009">
    <property type="entry name" value="Kinase-like_dom_sf"/>
</dbReference>
<evidence type="ECO:0000256" key="2">
    <source>
        <dbReference type="ARBA" id="ARBA00022527"/>
    </source>
</evidence>
<dbReference type="Proteomes" id="UP000320333">
    <property type="component" value="Unassembled WGS sequence"/>
</dbReference>
<keyword evidence="5" id="KW-0418">Kinase</keyword>
<feature type="region of interest" description="Disordered" evidence="9">
    <location>
        <begin position="455"/>
        <end position="484"/>
    </location>
</feature>
<evidence type="ECO:0000256" key="9">
    <source>
        <dbReference type="SAM" id="MobiDB-lite"/>
    </source>
</evidence>
<feature type="domain" description="Protein kinase" evidence="10">
    <location>
        <begin position="4"/>
        <end position="291"/>
    </location>
</feature>
<dbReference type="GO" id="GO:0004674">
    <property type="term" value="F:protein serine/threonine kinase activity"/>
    <property type="evidence" value="ECO:0007669"/>
    <property type="project" value="UniProtKB-KW"/>
</dbReference>
<dbReference type="SMART" id="SM00220">
    <property type="entry name" value="S_TKc"/>
    <property type="match status" value="1"/>
</dbReference>
<dbReference type="SUPFAM" id="SSF56112">
    <property type="entry name" value="Protein kinase-like (PK-like)"/>
    <property type="match status" value="1"/>
</dbReference>
<evidence type="ECO:0000256" key="5">
    <source>
        <dbReference type="ARBA" id="ARBA00022777"/>
    </source>
</evidence>
<dbReference type="EMBL" id="QEAP01000025">
    <property type="protein sequence ID" value="TPX77258.1"/>
    <property type="molecule type" value="Genomic_DNA"/>
</dbReference>
<dbReference type="InterPro" id="IPR001245">
    <property type="entry name" value="Ser-Thr/Tyr_kinase_cat_dom"/>
</dbReference>
<evidence type="ECO:0000256" key="4">
    <source>
        <dbReference type="ARBA" id="ARBA00022741"/>
    </source>
</evidence>
<evidence type="ECO:0000256" key="3">
    <source>
        <dbReference type="ARBA" id="ARBA00022679"/>
    </source>
</evidence>
<comment type="catalytic activity">
    <reaction evidence="8">
        <text>L-seryl-[protein] + ATP = O-phospho-L-seryl-[protein] + ADP + H(+)</text>
        <dbReference type="Rhea" id="RHEA:17989"/>
        <dbReference type="Rhea" id="RHEA-COMP:9863"/>
        <dbReference type="Rhea" id="RHEA-COMP:11604"/>
        <dbReference type="ChEBI" id="CHEBI:15378"/>
        <dbReference type="ChEBI" id="CHEBI:29999"/>
        <dbReference type="ChEBI" id="CHEBI:30616"/>
        <dbReference type="ChEBI" id="CHEBI:83421"/>
        <dbReference type="ChEBI" id="CHEBI:456216"/>
        <dbReference type="EC" id="2.7.11.1"/>
    </reaction>
</comment>
<keyword evidence="12" id="KW-1185">Reference proteome</keyword>
<dbReference type="GO" id="GO:0005524">
    <property type="term" value="F:ATP binding"/>
    <property type="evidence" value="ECO:0007669"/>
    <property type="project" value="UniProtKB-KW"/>
</dbReference>
<dbReference type="PROSITE" id="PS50011">
    <property type="entry name" value="PROTEIN_KINASE_DOM"/>
    <property type="match status" value="1"/>
</dbReference>
<evidence type="ECO:0000256" key="6">
    <source>
        <dbReference type="ARBA" id="ARBA00022840"/>
    </source>
</evidence>
<sequence>MTKWSLGAVVGKGGSAQVRIVTSKDAGIPATRKYCAKIIHLHALQKYERNAALRECKLLRSIPPHQHILRMFDCFRLDGRLYIITEYCEGGDLHQHLRALRATRAGLSDLEVWHYFNQVVSAVSHLHALNILHRDIKSTNGNSALSKEANVFMHHHCPGKNIFLDKDKKLVKLGDFGISKQLSSKSDLTSTAVGTPNSMSPELCSGRQYSFSSDLWSMGCLLFELCTSRYPFEASRLSELLRQICSDEPEWVQLRGRSFELNETTKGLLQKSIEKRITLVQLCEKVRQSGLMDAGGSRDSCSSFKKQEVAHGTSSGKMQRSLPVASISDPVTPAPYLQGQREHLPKLKKIAANLSNVDMSKPTKNTGAVICSKNIESKSVGVKSAAYFISLDQEPNVNEPEIAPDTALSMKRLEAKSKFQLAPASEFGIAKESIASPLNDDAHGAYRLSDQISGRYKGNLHPETGSRRARKDDSISGTQSPSRCKNSFHELEMRMKEMEITIGARVIRGIFELFHSNGNVEAEGAVHVDARFRKELQHLWEDMRNCYDVVF</sequence>
<protein>
    <recommendedName>
        <fullName evidence="1">non-specific serine/threonine protein kinase</fullName>
        <ecNumber evidence="1">2.7.11.1</ecNumber>
    </recommendedName>
</protein>
<reference evidence="11 12" key="1">
    <citation type="journal article" date="2019" name="Sci. Rep.">
        <title>Comparative genomics of chytrid fungi reveal insights into the obligate biotrophic and pathogenic lifestyle of Synchytrium endobioticum.</title>
        <authorList>
            <person name="van de Vossenberg B.T.L.H."/>
            <person name="Warris S."/>
            <person name="Nguyen H.D.T."/>
            <person name="van Gent-Pelzer M.P.E."/>
            <person name="Joly D.L."/>
            <person name="van de Geest H.C."/>
            <person name="Bonants P.J.M."/>
            <person name="Smith D.S."/>
            <person name="Levesque C.A."/>
            <person name="van der Lee T.A.J."/>
        </authorList>
    </citation>
    <scope>NUCLEOTIDE SEQUENCE [LARGE SCALE GENOMIC DNA]</scope>
    <source>
        <strain evidence="11 12">CBS 675.73</strain>
    </source>
</reference>
<keyword evidence="4" id="KW-0547">Nucleotide-binding</keyword>
<name>A0A507FP71_9FUNG</name>
<dbReference type="PANTHER" id="PTHR44899">
    <property type="entry name" value="CAMK FAMILY PROTEIN KINASE"/>
    <property type="match status" value="1"/>
</dbReference>
<gene>
    <name evidence="11" type="ORF">CcCBS67573_g01464</name>
</gene>
<feature type="compositionally biased region" description="Polar residues" evidence="9">
    <location>
        <begin position="475"/>
        <end position="484"/>
    </location>
</feature>
<evidence type="ECO:0000256" key="1">
    <source>
        <dbReference type="ARBA" id="ARBA00012513"/>
    </source>
</evidence>
<organism evidence="11 12">
    <name type="scientific">Chytriomyces confervae</name>
    <dbReference type="NCBI Taxonomy" id="246404"/>
    <lineage>
        <taxon>Eukaryota</taxon>
        <taxon>Fungi</taxon>
        <taxon>Fungi incertae sedis</taxon>
        <taxon>Chytridiomycota</taxon>
        <taxon>Chytridiomycota incertae sedis</taxon>
        <taxon>Chytridiomycetes</taxon>
        <taxon>Chytridiales</taxon>
        <taxon>Chytriomycetaceae</taxon>
        <taxon>Chytriomyces</taxon>
    </lineage>
</organism>
<dbReference type="Pfam" id="PF07714">
    <property type="entry name" value="PK_Tyr_Ser-Thr"/>
    <property type="match status" value="1"/>
</dbReference>
<dbReference type="InterPro" id="IPR000719">
    <property type="entry name" value="Prot_kinase_dom"/>
</dbReference>
<proteinExistence type="predicted"/>
<keyword evidence="3" id="KW-0808">Transferase</keyword>
<keyword evidence="6" id="KW-0067">ATP-binding</keyword>
<dbReference type="InterPro" id="IPR051131">
    <property type="entry name" value="NEK_Ser/Thr_kinase_NIMA"/>
</dbReference>
<comment type="catalytic activity">
    <reaction evidence="7">
        <text>L-threonyl-[protein] + ATP = O-phospho-L-threonyl-[protein] + ADP + H(+)</text>
        <dbReference type="Rhea" id="RHEA:46608"/>
        <dbReference type="Rhea" id="RHEA-COMP:11060"/>
        <dbReference type="Rhea" id="RHEA-COMP:11605"/>
        <dbReference type="ChEBI" id="CHEBI:15378"/>
        <dbReference type="ChEBI" id="CHEBI:30013"/>
        <dbReference type="ChEBI" id="CHEBI:30616"/>
        <dbReference type="ChEBI" id="CHEBI:61977"/>
        <dbReference type="ChEBI" id="CHEBI:456216"/>
        <dbReference type="EC" id="2.7.11.1"/>
    </reaction>
</comment>
<dbReference type="OrthoDB" id="346907at2759"/>
<dbReference type="Gene3D" id="1.10.510.10">
    <property type="entry name" value="Transferase(Phosphotransferase) domain 1"/>
    <property type="match status" value="1"/>
</dbReference>
<dbReference type="PANTHER" id="PTHR44899:SF3">
    <property type="entry name" value="SERINE_THREONINE-PROTEIN KINASE NEK1"/>
    <property type="match status" value="1"/>
</dbReference>
<evidence type="ECO:0000313" key="12">
    <source>
        <dbReference type="Proteomes" id="UP000320333"/>
    </source>
</evidence>
<evidence type="ECO:0000256" key="7">
    <source>
        <dbReference type="ARBA" id="ARBA00047899"/>
    </source>
</evidence>
<feature type="compositionally biased region" description="Basic and acidic residues" evidence="9">
    <location>
        <begin position="464"/>
        <end position="474"/>
    </location>
</feature>